<dbReference type="GO" id="GO:0005741">
    <property type="term" value="C:mitochondrial outer membrane"/>
    <property type="evidence" value="ECO:0007669"/>
    <property type="project" value="UniProtKB-SubCell"/>
</dbReference>
<dbReference type="InterPro" id="IPR003959">
    <property type="entry name" value="ATPase_AAA_core"/>
</dbReference>
<comment type="subcellular location">
    <subcellularLocation>
        <location evidence="1">Mitochondrion outer membrane</location>
        <topology evidence="1">Single-pass membrane protein</topology>
    </subcellularLocation>
</comment>
<gene>
    <name evidence="7" type="ORF">PoMZ_00212</name>
</gene>
<dbReference type="GO" id="GO:0005524">
    <property type="term" value="F:ATP binding"/>
    <property type="evidence" value="ECO:0007669"/>
    <property type="project" value="UniProtKB-KW"/>
</dbReference>
<feature type="region of interest" description="Disordered" evidence="5">
    <location>
        <begin position="180"/>
        <end position="233"/>
    </location>
</feature>
<dbReference type="InterPro" id="IPR003593">
    <property type="entry name" value="AAA+_ATPase"/>
</dbReference>
<evidence type="ECO:0000256" key="2">
    <source>
        <dbReference type="ARBA" id="ARBA00022741"/>
    </source>
</evidence>
<dbReference type="InterPro" id="IPR027417">
    <property type="entry name" value="P-loop_NTPase"/>
</dbReference>
<dbReference type="Proteomes" id="UP000294847">
    <property type="component" value="Chromosome 2"/>
</dbReference>
<dbReference type="InterPro" id="IPR041569">
    <property type="entry name" value="AAA_lid_3"/>
</dbReference>
<accession>A0A4V1C566</accession>
<dbReference type="GO" id="GO:0016887">
    <property type="term" value="F:ATP hydrolysis activity"/>
    <property type="evidence" value="ECO:0007669"/>
    <property type="project" value="InterPro"/>
</dbReference>
<dbReference type="EMBL" id="CP034205">
    <property type="protein sequence ID" value="QBZ55315.1"/>
    <property type="molecule type" value="Genomic_DNA"/>
</dbReference>
<dbReference type="SUPFAM" id="SSF52540">
    <property type="entry name" value="P-loop containing nucleoside triphosphate hydrolases"/>
    <property type="match status" value="1"/>
</dbReference>
<feature type="compositionally biased region" description="Basic and acidic residues" evidence="5">
    <location>
        <begin position="118"/>
        <end position="130"/>
    </location>
</feature>
<feature type="compositionally biased region" description="Basic and acidic residues" evidence="5">
    <location>
        <begin position="216"/>
        <end position="230"/>
    </location>
</feature>
<dbReference type="Gene3D" id="1.10.8.60">
    <property type="match status" value="1"/>
</dbReference>
<keyword evidence="2" id="KW-0547">Nucleotide-binding</keyword>
<sequence>MEDKRDDGSRSKACSYHNYLRLVDPRIQQSVEASAPPIQRAERPVAPIFPTMTVTAEPSRVQAAWKQANALHSAEGSPKPPRRVSTYSAAQVEPVVRRPRRVSTEPTHARHEKNKAKAKSDSDHSDVELFRKRKITRRGTGGIAKQGSDAQATVEDTHLKVPLIMDDVYESEAEMDHLDDYYGSKSHGKSGEEQSAPARRGQLPTSRARPGGSSSDEDRGGHHAGQREVYDSDLESVVSDVGKAAHAKKMRRYRSLAKGKWEMMLLDFIVNTDSIPAKYGNIHVDPKITAQLERATKLSLCRPKAFSTGILAANKTTGAILFGPPGTGKSLLAKATARESSFNMICASTAEIFQKCHGDDEKVIQALFSLARKLHPCIIFIDEADAMLGNRKAGEKRHIRAMLNQFLMEWDGLMSGLDSPFVLLATNRPTDLDPAVLRRAPGRIHLDLPSLAQRSGILQLLLTGERLAPDVTIEKLAKMTTHYSGSDLKNMCVAAARQCIWEQEEDTTDRTLTLNHFHTALVTVKATGLSRVVENEFNIFKNGAGSGAVRATGDDE</sequence>
<evidence type="ECO:0000256" key="3">
    <source>
        <dbReference type="ARBA" id="ARBA00022787"/>
    </source>
</evidence>
<proteinExistence type="predicted"/>
<dbReference type="SMART" id="SM00382">
    <property type="entry name" value="AAA"/>
    <property type="match status" value="1"/>
</dbReference>
<feature type="region of interest" description="Disordered" evidence="5">
    <location>
        <begin position="67"/>
        <end position="152"/>
    </location>
</feature>
<dbReference type="PANTHER" id="PTHR45644">
    <property type="entry name" value="AAA ATPASE, PUTATIVE (AFU_ORTHOLOGUE AFUA_2G12920)-RELATED-RELATED"/>
    <property type="match status" value="1"/>
</dbReference>
<organism evidence="7 8">
    <name type="scientific">Pyricularia oryzae</name>
    <name type="common">Rice blast fungus</name>
    <name type="synonym">Magnaporthe oryzae</name>
    <dbReference type="NCBI Taxonomy" id="318829"/>
    <lineage>
        <taxon>Eukaryota</taxon>
        <taxon>Fungi</taxon>
        <taxon>Dikarya</taxon>
        <taxon>Ascomycota</taxon>
        <taxon>Pezizomycotina</taxon>
        <taxon>Sordariomycetes</taxon>
        <taxon>Sordariomycetidae</taxon>
        <taxon>Magnaporthales</taxon>
        <taxon>Pyriculariaceae</taxon>
        <taxon>Pyricularia</taxon>
    </lineage>
</organism>
<evidence type="ECO:0000313" key="8">
    <source>
        <dbReference type="Proteomes" id="UP000294847"/>
    </source>
</evidence>
<keyword evidence="3" id="KW-0496">Mitochondrion</keyword>
<evidence type="ECO:0000313" key="7">
    <source>
        <dbReference type="EMBL" id="QBZ55315.1"/>
    </source>
</evidence>
<keyword evidence="3" id="KW-0472">Membrane</keyword>
<evidence type="ECO:0000259" key="6">
    <source>
        <dbReference type="SMART" id="SM00382"/>
    </source>
</evidence>
<feature type="domain" description="AAA+ ATPase" evidence="6">
    <location>
        <begin position="315"/>
        <end position="450"/>
    </location>
</feature>
<keyword evidence="4" id="KW-0067">ATP-binding</keyword>
<name>A0A4V1C566_PYROR</name>
<evidence type="ECO:0000256" key="4">
    <source>
        <dbReference type="ARBA" id="ARBA00022840"/>
    </source>
</evidence>
<evidence type="ECO:0000256" key="5">
    <source>
        <dbReference type="SAM" id="MobiDB-lite"/>
    </source>
</evidence>
<dbReference type="AlphaFoldDB" id="A0A4V1C566"/>
<dbReference type="InterPro" id="IPR051701">
    <property type="entry name" value="Mito_OM_Translocase_MSP1"/>
</dbReference>
<dbReference type="PANTHER" id="PTHR45644:SF56">
    <property type="entry name" value="AAA ATPASE, PUTATIVE (AFU_ORTHOLOGUE AFUA_2G12920)-RELATED"/>
    <property type="match status" value="1"/>
</dbReference>
<reference evidence="7 8" key="1">
    <citation type="journal article" date="2019" name="Mol. Biol. Evol.">
        <title>Blast fungal genomes show frequent chromosomal changes, gene gains and losses, and effector gene turnover.</title>
        <authorList>
            <person name="Gomez Luciano L.B."/>
            <person name="Jason Tsai I."/>
            <person name="Chuma I."/>
            <person name="Tosa Y."/>
            <person name="Chen Y.H."/>
            <person name="Li J.Y."/>
            <person name="Li M.Y."/>
            <person name="Jade Lu M.Y."/>
            <person name="Nakayashiki H."/>
            <person name="Li W.H."/>
        </authorList>
    </citation>
    <scope>NUCLEOTIDE SEQUENCE [LARGE SCALE GENOMIC DNA]</scope>
    <source>
        <strain evidence="7">MZ5-1-6</strain>
    </source>
</reference>
<protein>
    <recommendedName>
        <fullName evidence="6">AAA+ ATPase domain-containing protein</fullName>
    </recommendedName>
</protein>
<keyword evidence="3" id="KW-1000">Mitochondrion outer membrane</keyword>
<dbReference type="Pfam" id="PF17862">
    <property type="entry name" value="AAA_lid_3"/>
    <property type="match status" value="1"/>
</dbReference>
<evidence type="ECO:0000256" key="1">
    <source>
        <dbReference type="ARBA" id="ARBA00004572"/>
    </source>
</evidence>
<dbReference type="Gene3D" id="3.40.50.300">
    <property type="entry name" value="P-loop containing nucleotide triphosphate hydrolases"/>
    <property type="match status" value="1"/>
</dbReference>
<dbReference type="Pfam" id="PF00004">
    <property type="entry name" value="AAA"/>
    <property type="match status" value="1"/>
</dbReference>